<dbReference type="InterPro" id="IPR020843">
    <property type="entry name" value="ER"/>
</dbReference>
<gene>
    <name evidence="4" type="ORF">SAMN05421833_109102</name>
</gene>
<feature type="domain" description="Enoyl reductase (ER)" evidence="3">
    <location>
        <begin position="10"/>
        <end position="318"/>
    </location>
</feature>
<dbReference type="PROSITE" id="PS01162">
    <property type="entry name" value="QOR_ZETA_CRYSTAL"/>
    <property type="match status" value="1"/>
</dbReference>
<sequence>MRAIVVPAYGDSSVLEYAERPDPEPGPGEVLVEVAATGVNFIDVYHREGRYPLPLPLVPGSETAGTVTAVGPGVTDVVPGDRVGSASAIGAYAAKAVIPADKVVRLPDGLAPDLAAAVLLQGLTAHYLTHSTYAIRSGDDVLVHAAAGGMGLLLVQMAKLRGARVIGTVSSAEKEKLARQAGADEVVGYEGFTEAVKEITDGAGVHVVYDGVGAATFDGSLASLRPRGMMALYGAASGPVPPFDPQRLNAGGSLFLTRPTLAHYTATREELLSRANDLLGWVASGAVKVHISQRYPLAEARRAHDDLEGRRTTGKLLLVP</sequence>
<dbReference type="GO" id="GO:0008270">
    <property type="term" value="F:zinc ion binding"/>
    <property type="evidence" value="ECO:0007669"/>
    <property type="project" value="InterPro"/>
</dbReference>
<dbReference type="GO" id="GO:0070402">
    <property type="term" value="F:NADPH binding"/>
    <property type="evidence" value="ECO:0007669"/>
    <property type="project" value="TreeGrafter"/>
</dbReference>
<dbReference type="Proteomes" id="UP000186096">
    <property type="component" value="Unassembled WGS sequence"/>
</dbReference>
<dbReference type="FunFam" id="3.40.50.720:FF:000053">
    <property type="entry name" value="Quinone oxidoreductase 1"/>
    <property type="match status" value="1"/>
</dbReference>
<dbReference type="STRING" id="58117.SAMN05421833_109102"/>
<protein>
    <submittedName>
        <fullName evidence="4">NADPH2:quinone reductase</fullName>
    </submittedName>
</protein>
<dbReference type="InterPro" id="IPR047618">
    <property type="entry name" value="QOR-like"/>
</dbReference>
<dbReference type="InterPro" id="IPR002364">
    <property type="entry name" value="Quin_OxRdtase/zeta-crystal_CS"/>
</dbReference>
<dbReference type="CDD" id="cd05286">
    <property type="entry name" value="QOR2"/>
    <property type="match status" value="1"/>
</dbReference>
<evidence type="ECO:0000256" key="1">
    <source>
        <dbReference type="ARBA" id="ARBA00022857"/>
    </source>
</evidence>
<dbReference type="Pfam" id="PF00107">
    <property type="entry name" value="ADH_zinc_N"/>
    <property type="match status" value="1"/>
</dbReference>
<accession>A0A1N7B2D3</accession>
<proteinExistence type="predicted"/>
<dbReference type="SUPFAM" id="SSF50129">
    <property type="entry name" value="GroES-like"/>
    <property type="match status" value="1"/>
</dbReference>
<dbReference type="GO" id="GO:0003960">
    <property type="term" value="F:quinone reductase (NADPH) activity"/>
    <property type="evidence" value="ECO:0007669"/>
    <property type="project" value="InterPro"/>
</dbReference>
<dbReference type="EMBL" id="FTNI01000009">
    <property type="protein sequence ID" value="SIR45495.1"/>
    <property type="molecule type" value="Genomic_DNA"/>
</dbReference>
<reference evidence="5" key="1">
    <citation type="submission" date="2017-01" db="EMBL/GenBank/DDBJ databases">
        <authorList>
            <person name="Varghese N."/>
            <person name="Submissions S."/>
        </authorList>
    </citation>
    <scope>NUCLEOTIDE SEQUENCE [LARGE SCALE GENOMIC DNA]</scope>
    <source>
        <strain evidence="5">ATCC 12950</strain>
    </source>
</reference>
<dbReference type="AlphaFoldDB" id="A0A1N7B2D3"/>
<dbReference type="InterPro" id="IPR036291">
    <property type="entry name" value="NAD(P)-bd_dom_sf"/>
</dbReference>
<dbReference type="InterPro" id="IPR013149">
    <property type="entry name" value="ADH-like_C"/>
</dbReference>
<dbReference type="Pfam" id="PF08240">
    <property type="entry name" value="ADH_N"/>
    <property type="match status" value="1"/>
</dbReference>
<evidence type="ECO:0000256" key="2">
    <source>
        <dbReference type="ARBA" id="ARBA00023002"/>
    </source>
</evidence>
<dbReference type="GO" id="GO:0035925">
    <property type="term" value="F:mRNA 3'-UTR AU-rich region binding"/>
    <property type="evidence" value="ECO:0007669"/>
    <property type="project" value="TreeGrafter"/>
</dbReference>
<dbReference type="InterPro" id="IPR013154">
    <property type="entry name" value="ADH-like_N"/>
</dbReference>
<keyword evidence="1" id="KW-0521">NADP</keyword>
<dbReference type="OrthoDB" id="9780520at2"/>
<dbReference type="GO" id="GO:0005829">
    <property type="term" value="C:cytosol"/>
    <property type="evidence" value="ECO:0007669"/>
    <property type="project" value="TreeGrafter"/>
</dbReference>
<dbReference type="Gene3D" id="3.90.180.10">
    <property type="entry name" value="Medium-chain alcohol dehydrogenases, catalytic domain"/>
    <property type="match status" value="1"/>
</dbReference>
<dbReference type="PANTHER" id="PTHR48106">
    <property type="entry name" value="QUINONE OXIDOREDUCTASE PIG3-RELATED"/>
    <property type="match status" value="1"/>
</dbReference>
<dbReference type="InterPro" id="IPR011032">
    <property type="entry name" value="GroES-like_sf"/>
</dbReference>
<dbReference type="RefSeq" id="WP_076435036.1">
    <property type="nucleotide sequence ID" value="NZ_FTNI01000009.1"/>
</dbReference>
<dbReference type="SUPFAM" id="SSF51735">
    <property type="entry name" value="NAD(P)-binding Rossmann-fold domains"/>
    <property type="match status" value="1"/>
</dbReference>
<keyword evidence="2" id="KW-0560">Oxidoreductase</keyword>
<name>A0A1N7B2D3_9ACTN</name>
<evidence type="ECO:0000259" key="3">
    <source>
        <dbReference type="SMART" id="SM00829"/>
    </source>
</evidence>
<dbReference type="SMART" id="SM00829">
    <property type="entry name" value="PKS_ER"/>
    <property type="match status" value="1"/>
</dbReference>
<dbReference type="PANTHER" id="PTHR48106:SF13">
    <property type="entry name" value="QUINONE OXIDOREDUCTASE-RELATED"/>
    <property type="match status" value="1"/>
</dbReference>
<organism evidence="4 5">
    <name type="scientific">Microbispora rosea</name>
    <dbReference type="NCBI Taxonomy" id="58117"/>
    <lineage>
        <taxon>Bacteria</taxon>
        <taxon>Bacillati</taxon>
        <taxon>Actinomycetota</taxon>
        <taxon>Actinomycetes</taxon>
        <taxon>Streptosporangiales</taxon>
        <taxon>Streptosporangiaceae</taxon>
        <taxon>Microbispora</taxon>
    </lineage>
</organism>
<evidence type="ECO:0000313" key="5">
    <source>
        <dbReference type="Proteomes" id="UP000186096"/>
    </source>
</evidence>
<dbReference type="Gene3D" id="3.40.50.720">
    <property type="entry name" value="NAD(P)-binding Rossmann-like Domain"/>
    <property type="match status" value="1"/>
</dbReference>
<keyword evidence="5" id="KW-1185">Reference proteome</keyword>
<evidence type="ECO:0000313" key="4">
    <source>
        <dbReference type="EMBL" id="SIR45495.1"/>
    </source>
</evidence>